<evidence type="ECO:0000256" key="1">
    <source>
        <dbReference type="SAM" id="MobiDB-lite"/>
    </source>
</evidence>
<organism evidence="2 3">
    <name type="scientific">Ruminococcus bicirculans</name>
    <name type="common">ex Wegman et al. 2014</name>
    <dbReference type="NCBI Taxonomy" id="1160721"/>
    <lineage>
        <taxon>Bacteria</taxon>
        <taxon>Bacillati</taxon>
        <taxon>Bacillota</taxon>
        <taxon>Clostridia</taxon>
        <taxon>Eubacteriales</taxon>
        <taxon>Oscillospiraceae</taxon>
        <taxon>Ruminococcus</taxon>
    </lineage>
</organism>
<feature type="region of interest" description="Disordered" evidence="1">
    <location>
        <begin position="13"/>
        <end position="35"/>
    </location>
</feature>
<name>A0AAW5KIP1_9FIRM</name>
<dbReference type="RefSeq" id="WP_117856706.1">
    <property type="nucleotide sequence ID" value="NZ_DAVZMI010000030.1"/>
</dbReference>
<evidence type="ECO:0000313" key="2">
    <source>
        <dbReference type="EMBL" id="MCQ5153464.1"/>
    </source>
</evidence>
<dbReference type="Proteomes" id="UP001206236">
    <property type="component" value="Unassembled WGS sequence"/>
</dbReference>
<protein>
    <submittedName>
        <fullName evidence="2">Uncharacterized protein</fullName>
    </submittedName>
</protein>
<accession>A0AAW5KIP1</accession>
<evidence type="ECO:0000313" key="3">
    <source>
        <dbReference type="Proteomes" id="UP001206236"/>
    </source>
</evidence>
<reference evidence="2" key="1">
    <citation type="submission" date="2022-06" db="EMBL/GenBank/DDBJ databases">
        <title>Isolation of gut microbiota from human fecal samples.</title>
        <authorList>
            <person name="Pamer E.G."/>
            <person name="Barat B."/>
            <person name="Waligurski E."/>
            <person name="Medina S."/>
            <person name="Paddock L."/>
            <person name="Mostad J."/>
        </authorList>
    </citation>
    <scope>NUCLEOTIDE SEQUENCE</scope>
    <source>
        <strain evidence="2">DFI.5.57</strain>
    </source>
</reference>
<comment type="caution">
    <text evidence="2">The sequence shown here is derived from an EMBL/GenBank/DDBJ whole genome shotgun (WGS) entry which is preliminary data.</text>
</comment>
<dbReference type="AlphaFoldDB" id="A0AAW5KIP1"/>
<dbReference type="EMBL" id="JANGCN010000019">
    <property type="protein sequence ID" value="MCQ5153464.1"/>
    <property type="molecule type" value="Genomic_DNA"/>
</dbReference>
<gene>
    <name evidence="2" type="ORF">NE632_09085</name>
</gene>
<sequence>MTNAKREEIIAAMSSLLEQLDDSEPPKAGSTPTPDKVEMLTIKECTEVVKGLNEYTVRQLMPTRKSPPSERGKASVGRYLYHKRLCSDTLSYSG</sequence>
<proteinExistence type="predicted"/>